<organism evidence="6 7">
    <name type="scientific">Labrys miyagiensis</name>
    <dbReference type="NCBI Taxonomy" id="346912"/>
    <lineage>
        <taxon>Bacteria</taxon>
        <taxon>Pseudomonadati</taxon>
        <taxon>Pseudomonadota</taxon>
        <taxon>Alphaproteobacteria</taxon>
        <taxon>Hyphomicrobiales</taxon>
        <taxon>Xanthobacteraceae</taxon>
        <taxon>Labrys</taxon>
    </lineage>
</organism>
<dbReference type="InterPro" id="IPR010693">
    <property type="entry name" value="Divergent_4Fe-4S_mono-cluster"/>
</dbReference>
<accession>A0ABQ6CUZ8</accession>
<evidence type="ECO:0000259" key="5">
    <source>
        <dbReference type="SMART" id="SM00704"/>
    </source>
</evidence>
<dbReference type="Proteomes" id="UP001156882">
    <property type="component" value="Unassembled WGS sequence"/>
</dbReference>
<keyword evidence="2" id="KW-0479">Metal-binding</keyword>
<evidence type="ECO:0000313" key="7">
    <source>
        <dbReference type="Proteomes" id="UP001156882"/>
    </source>
</evidence>
<keyword evidence="4" id="KW-0411">Iron-sulfur</keyword>
<comment type="caution">
    <text evidence="6">The sequence shown here is derived from an EMBL/GenBank/DDBJ whole genome shotgun (WGS) entry which is preliminary data.</text>
</comment>
<feature type="domain" description="Iron-binding zinc finger CDGSH type" evidence="5">
    <location>
        <begin position="88"/>
        <end position="132"/>
    </location>
</feature>
<reference evidence="7" key="1">
    <citation type="journal article" date="2019" name="Int. J. Syst. Evol. Microbiol.">
        <title>The Global Catalogue of Microorganisms (GCM) 10K type strain sequencing project: providing services to taxonomists for standard genome sequencing and annotation.</title>
        <authorList>
            <consortium name="The Broad Institute Genomics Platform"/>
            <consortium name="The Broad Institute Genome Sequencing Center for Infectious Disease"/>
            <person name="Wu L."/>
            <person name="Ma J."/>
        </authorList>
    </citation>
    <scope>NUCLEOTIDE SEQUENCE [LARGE SCALE GENOMIC DNA]</scope>
    <source>
        <strain evidence="7">NBRC 101365</strain>
    </source>
</reference>
<dbReference type="EMBL" id="BSPC01000096">
    <property type="protein sequence ID" value="GLS24133.1"/>
    <property type="molecule type" value="Genomic_DNA"/>
</dbReference>
<dbReference type="PANTHER" id="PTHR46491">
    <property type="entry name" value="CDGSH IRON SULFUR DOMAIN PROTEIN HOMOLOG"/>
    <property type="match status" value="1"/>
</dbReference>
<dbReference type="Gene3D" id="3.40.5.90">
    <property type="entry name" value="CDGSH iron-sulfur domain, mitoNEET-type"/>
    <property type="match status" value="2"/>
</dbReference>
<evidence type="ECO:0000256" key="1">
    <source>
        <dbReference type="ARBA" id="ARBA00022714"/>
    </source>
</evidence>
<dbReference type="SMART" id="SM00704">
    <property type="entry name" value="ZnF_CDGSH"/>
    <property type="match status" value="2"/>
</dbReference>
<evidence type="ECO:0000256" key="3">
    <source>
        <dbReference type="ARBA" id="ARBA00023004"/>
    </source>
</evidence>
<dbReference type="PANTHER" id="PTHR46491:SF3">
    <property type="entry name" value="CDGSH IRON-SULFUR DOMAIN-CONTAINING PROTEIN 3, MITOCHONDRIAL"/>
    <property type="match status" value="1"/>
</dbReference>
<name>A0ABQ6CUZ8_9HYPH</name>
<dbReference type="InterPro" id="IPR018967">
    <property type="entry name" value="FeS-contain_CDGSH-typ"/>
</dbReference>
<evidence type="ECO:0000256" key="4">
    <source>
        <dbReference type="ARBA" id="ARBA00023014"/>
    </source>
</evidence>
<dbReference type="Pfam" id="PF06902">
    <property type="entry name" value="Fer4_19"/>
    <property type="match status" value="1"/>
</dbReference>
<sequence length="210" mass="22247">MAIEIVEGREVTIRFDGSRCIHARRCVMTQPGVFRANAEGAWIHPDAASAEEAMDVALSCPSGAIEVIRKAGPQEAAPRANRILIRENGPLAVHADLHIKGEPAQFRATLCRCGLSQNKPYCDGSHAGNFIASGEPAALESTLQIIDLVGPVEITPFPNGPLGVKGALEISSGTGRNTNRVTQTALCRCGHSGNKPYCDGTHKKVGFEAP</sequence>
<dbReference type="RefSeq" id="WP_284317053.1">
    <property type="nucleotide sequence ID" value="NZ_BSPC01000096.1"/>
</dbReference>
<proteinExistence type="predicted"/>
<keyword evidence="3" id="KW-0408">Iron</keyword>
<dbReference type="Gene3D" id="3.30.70.20">
    <property type="match status" value="1"/>
</dbReference>
<keyword evidence="7" id="KW-1185">Reference proteome</keyword>
<gene>
    <name evidence="6" type="ORF">GCM10007874_71540</name>
</gene>
<evidence type="ECO:0000313" key="6">
    <source>
        <dbReference type="EMBL" id="GLS24133.1"/>
    </source>
</evidence>
<evidence type="ECO:0000256" key="2">
    <source>
        <dbReference type="ARBA" id="ARBA00022723"/>
    </source>
</evidence>
<dbReference type="SUPFAM" id="SSF54862">
    <property type="entry name" value="4Fe-4S ferredoxins"/>
    <property type="match status" value="1"/>
</dbReference>
<keyword evidence="1" id="KW-0001">2Fe-2S</keyword>
<dbReference type="InterPro" id="IPR052950">
    <property type="entry name" value="CISD"/>
</dbReference>
<feature type="domain" description="Iron-binding zinc finger CDGSH type" evidence="5">
    <location>
        <begin position="171"/>
        <end position="208"/>
    </location>
</feature>
<dbReference type="InterPro" id="IPR042216">
    <property type="entry name" value="MitoNEET_CISD"/>
</dbReference>
<dbReference type="Pfam" id="PF09360">
    <property type="entry name" value="zf-CDGSH"/>
    <property type="match status" value="2"/>
</dbReference>
<protein>
    <submittedName>
        <fullName evidence="6">Iron-binding protein</fullName>
    </submittedName>
</protein>